<dbReference type="Pfam" id="PF11951">
    <property type="entry name" value="Fungal_trans_2"/>
    <property type="match status" value="1"/>
</dbReference>
<organism evidence="8 9">
    <name type="scientific">Aspergillus leporis</name>
    <dbReference type="NCBI Taxonomy" id="41062"/>
    <lineage>
        <taxon>Eukaryota</taxon>
        <taxon>Fungi</taxon>
        <taxon>Dikarya</taxon>
        <taxon>Ascomycota</taxon>
        <taxon>Pezizomycotina</taxon>
        <taxon>Eurotiomycetes</taxon>
        <taxon>Eurotiomycetidae</taxon>
        <taxon>Eurotiales</taxon>
        <taxon>Aspergillaceae</taxon>
        <taxon>Aspergillus</taxon>
        <taxon>Aspergillus subgen. Circumdati</taxon>
    </lineage>
</organism>
<dbReference type="GO" id="GO:0005634">
    <property type="term" value="C:nucleus"/>
    <property type="evidence" value="ECO:0007669"/>
    <property type="project" value="UniProtKB-SubCell"/>
</dbReference>
<feature type="region of interest" description="Disordered" evidence="6">
    <location>
        <begin position="133"/>
        <end position="155"/>
    </location>
</feature>
<accession>A0A5N5XC37</accession>
<feature type="region of interest" description="Disordered" evidence="6">
    <location>
        <begin position="376"/>
        <end position="396"/>
    </location>
</feature>
<proteinExistence type="predicted"/>
<dbReference type="InterPro" id="IPR001138">
    <property type="entry name" value="Zn2Cys6_DnaBD"/>
</dbReference>
<evidence type="ECO:0000313" key="9">
    <source>
        <dbReference type="Proteomes" id="UP000326565"/>
    </source>
</evidence>
<dbReference type="SUPFAM" id="SSF57701">
    <property type="entry name" value="Zn2/Cys6 DNA-binding domain"/>
    <property type="match status" value="1"/>
</dbReference>
<sequence>MASPTPVLSLFDTTRDRPLSLQTPCVNCRSKHLKCTYKTDQCQPCQRQGRACVRHTTKNPIQFRPGSRARYDQAFAPDQVWVKLGRRSAPLRFVDETIDVIAGYSSGSDSENDDGKDDNETCFRFTAVGRATSDVDQFQHPDPGFSSNRDSRREGRTTALPLSAMTALKGPTTSNLDHGSNLVSVQGSLQGRKIDNPSILVGDTDIRLQAILLRYFAEVIGPRFDLCDNERHFSRLVPQRALSSPTLLNAILTTSARHLTRLQRYRNAAGVVEWQGHPLPSLSEGSAVYYHNECIKDLLRLSMDPEQIHNETLLAAAIILRTDEEMDAPIHEGEEDTEVFLGMLNMFIEAQVPSVATLPHSSPPVYPSQEELYGYGVDPVHPTQQSNSPSQPLSTPPAPSNILWSYANLRVPRPDGLRQAAFWVALRQELFTSFMKQRPLNFPMSHCDAFRNLSPQEDVIWADRLVIFCADLLEFCYGSSYAHNTDRPSYHHHDPSRWRELQEYERDLSLALPKSFEPICYRAPDTESGQVFPEIWHLESCHVTGTTHLELARILLVAFDQRRPSLGPGSVAGQRQLATTLKEIVRRLCGIALCNRQSPPAFIEALMGITLCGEYFDNPAEQEALLGILRTMRREHAFPTGKVEKMLLEAWGWVAV</sequence>
<dbReference type="GO" id="GO:0045944">
    <property type="term" value="P:positive regulation of transcription by RNA polymerase II"/>
    <property type="evidence" value="ECO:0007669"/>
    <property type="project" value="TreeGrafter"/>
</dbReference>
<dbReference type="InterPro" id="IPR021858">
    <property type="entry name" value="Fun_TF"/>
</dbReference>
<dbReference type="PROSITE" id="PS00463">
    <property type="entry name" value="ZN2_CY6_FUNGAL_1"/>
    <property type="match status" value="1"/>
</dbReference>
<evidence type="ECO:0000256" key="4">
    <source>
        <dbReference type="ARBA" id="ARBA00023163"/>
    </source>
</evidence>
<dbReference type="EMBL" id="ML732166">
    <property type="protein sequence ID" value="KAB8077637.1"/>
    <property type="molecule type" value="Genomic_DNA"/>
</dbReference>
<evidence type="ECO:0000259" key="7">
    <source>
        <dbReference type="PROSITE" id="PS00463"/>
    </source>
</evidence>
<feature type="domain" description="Zn(2)-C6 fungal-type" evidence="7">
    <location>
        <begin position="24"/>
        <end position="52"/>
    </location>
</feature>
<dbReference type="Proteomes" id="UP000326565">
    <property type="component" value="Unassembled WGS sequence"/>
</dbReference>
<evidence type="ECO:0000256" key="1">
    <source>
        <dbReference type="ARBA" id="ARBA00004123"/>
    </source>
</evidence>
<keyword evidence="3" id="KW-0238">DNA-binding</keyword>
<comment type="subcellular location">
    <subcellularLocation>
        <location evidence="1">Nucleus</location>
    </subcellularLocation>
</comment>
<keyword evidence="9" id="KW-1185">Reference proteome</keyword>
<reference evidence="8 9" key="1">
    <citation type="submission" date="2019-04" db="EMBL/GenBank/DDBJ databases">
        <title>Friends and foes A comparative genomics study of 23 Aspergillus species from section Flavi.</title>
        <authorList>
            <consortium name="DOE Joint Genome Institute"/>
            <person name="Kjaerbolling I."/>
            <person name="Vesth T."/>
            <person name="Frisvad J.C."/>
            <person name="Nybo J.L."/>
            <person name="Theobald S."/>
            <person name="Kildgaard S."/>
            <person name="Isbrandt T."/>
            <person name="Kuo A."/>
            <person name="Sato A."/>
            <person name="Lyhne E.K."/>
            <person name="Kogle M.E."/>
            <person name="Wiebenga A."/>
            <person name="Kun R.S."/>
            <person name="Lubbers R.J."/>
            <person name="Makela M.R."/>
            <person name="Barry K."/>
            <person name="Chovatia M."/>
            <person name="Clum A."/>
            <person name="Daum C."/>
            <person name="Haridas S."/>
            <person name="He G."/>
            <person name="LaButti K."/>
            <person name="Lipzen A."/>
            <person name="Mondo S."/>
            <person name="Riley R."/>
            <person name="Salamov A."/>
            <person name="Simmons B.A."/>
            <person name="Magnuson J.K."/>
            <person name="Henrissat B."/>
            <person name="Mortensen U.H."/>
            <person name="Larsen T.O."/>
            <person name="Devries R.P."/>
            <person name="Grigoriev I.V."/>
            <person name="Machida M."/>
            <person name="Baker S.E."/>
            <person name="Andersen M.R."/>
        </authorList>
    </citation>
    <scope>NUCLEOTIDE SEQUENCE [LARGE SCALE GENOMIC DNA]</scope>
    <source>
        <strain evidence="8 9">CBS 151.66</strain>
    </source>
</reference>
<dbReference type="AlphaFoldDB" id="A0A5N5XC37"/>
<name>A0A5N5XC37_9EURO</name>
<dbReference type="OrthoDB" id="4525710at2759"/>
<dbReference type="GO" id="GO:0008270">
    <property type="term" value="F:zinc ion binding"/>
    <property type="evidence" value="ECO:0007669"/>
    <property type="project" value="InterPro"/>
</dbReference>
<dbReference type="GO" id="GO:0000976">
    <property type="term" value="F:transcription cis-regulatory region binding"/>
    <property type="evidence" value="ECO:0007669"/>
    <property type="project" value="TreeGrafter"/>
</dbReference>
<dbReference type="GO" id="GO:0000981">
    <property type="term" value="F:DNA-binding transcription factor activity, RNA polymerase II-specific"/>
    <property type="evidence" value="ECO:0007669"/>
    <property type="project" value="InterPro"/>
</dbReference>
<keyword evidence="5" id="KW-0539">Nucleus</keyword>
<evidence type="ECO:0000256" key="5">
    <source>
        <dbReference type="ARBA" id="ARBA00023242"/>
    </source>
</evidence>
<keyword evidence="4" id="KW-0804">Transcription</keyword>
<dbReference type="CDD" id="cd00067">
    <property type="entry name" value="GAL4"/>
    <property type="match status" value="1"/>
</dbReference>
<evidence type="ECO:0000256" key="2">
    <source>
        <dbReference type="ARBA" id="ARBA00023015"/>
    </source>
</evidence>
<feature type="compositionally biased region" description="Polar residues" evidence="6">
    <location>
        <begin position="382"/>
        <end position="393"/>
    </location>
</feature>
<dbReference type="InterPro" id="IPR036864">
    <property type="entry name" value="Zn2-C6_fun-type_DNA-bd_sf"/>
</dbReference>
<dbReference type="PANTHER" id="PTHR37534">
    <property type="entry name" value="TRANSCRIPTIONAL ACTIVATOR PROTEIN UGA3"/>
    <property type="match status" value="1"/>
</dbReference>
<evidence type="ECO:0000256" key="3">
    <source>
        <dbReference type="ARBA" id="ARBA00023125"/>
    </source>
</evidence>
<gene>
    <name evidence="8" type="ORF">BDV29DRAFT_167880</name>
</gene>
<keyword evidence="2" id="KW-0805">Transcription regulation</keyword>
<evidence type="ECO:0000313" key="8">
    <source>
        <dbReference type="EMBL" id="KAB8077637.1"/>
    </source>
</evidence>
<dbReference type="PANTHER" id="PTHR37534:SF2">
    <property type="entry name" value="N-ACETYLTRANSFERASE DOMAIN-CONTAINING PROTEIN"/>
    <property type="match status" value="1"/>
</dbReference>
<protein>
    <recommendedName>
        <fullName evidence="7">Zn(2)-C6 fungal-type domain-containing protein</fullName>
    </recommendedName>
</protein>
<evidence type="ECO:0000256" key="6">
    <source>
        <dbReference type="SAM" id="MobiDB-lite"/>
    </source>
</evidence>